<dbReference type="GeneID" id="10276502"/>
<dbReference type="OrthoDB" id="52962at2157"/>
<dbReference type="Pfam" id="PF13023">
    <property type="entry name" value="HD_3"/>
    <property type="match status" value="1"/>
</dbReference>
<dbReference type="InterPro" id="IPR006674">
    <property type="entry name" value="HD_domain"/>
</dbReference>
<dbReference type="STRING" id="877455.Metbo_0079"/>
<evidence type="ECO:0000259" key="1">
    <source>
        <dbReference type="Pfam" id="PF13023"/>
    </source>
</evidence>
<evidence type="ECO:0000313" key="2">
    <source>
        <dbReference type="EMBL" id="ADZ08332.1"/>
    </source>
</evidence>
<dbReference type="HOGENOM" id="CLU_672030_0_0_2"/>
<dbReference type="eggNOG" id="arCOG04311">
    <property type="taxonomic scope" value="Archaea"/>
</dbReference>
<evidence type="ECO:0000313" key="3">
    <source>
        <dbReference type="Proteomes" id="UP000007490"/>
    </source>
</evidence>
<dbReference type="RefSeq" id="WP_013643683.1">
    <property type="nucleotide sequence ID" value="NC_015216.1"/>
</dbReference>
<reference evidence="2 3" key="2">
    <citation type="journal article" date="2014" name="Int. J. Syst. Evol. Microbiol.">
        <title>Methanobacterium paludis sp. nov. and a novel strain of Methanobacterium lacus isolated from northern peatlands.</title>
        <authorList>
            <person name="Cadillo-Quiroz H."/>
            <person name="Brauer S.L."/>
            <person name="Goodson N."/>
            <person name="Yavitt J.B."/>
            <person name="Zinder S.H."/>
        </authorList>
    </citation>
    <scope>NUCLEOTIDE SEQUENCE [LARGE SCALE GENOMIC DNA]</scope>
    <source>
        <strain evidence="2 3">AL-21</strain>
    </source>
</reference>
<dbReference type="AlphaFoldDB" id="F0T7A3"/>
<proteinExistence type="predicted"/>
<dbReference type="Gene3D" id="1.10.3210.10">
    <property type="entry name" value="Hypothetical protein af1432"/>
    <property type="match status" value="2"/>
</dbReference>
<protein>
    <submittedName>
        <fullName evidence="2">HAD superfamily hydrolase</fullName>
    </submittedName>
</protein>
<name>F0T7A3_METLA</name>
<keyword evidence="3" id="KW-1185">Reference proteome</keyword>
<keyword evidence="2" id="KW-0378">Hydrolase</keyword>
<sequence length="406" mass="47961">MIEDLIERLYEAASMNRWNDHIRPVELTELDKQAHKMVLAYVIAKFEEKDRNADVNWQKLIEGGIFEFLHRTILTDLKPPIFHKMMEEKAKDLNDHVISKLKGDFKGLKPQFEANFKRYLFDTEYSKFERKILKAAHYLATNWEFRIIYHSSPFIYGIEDTKAEIENQIEDHYDLIGVQKLSLEKKSFGFIDLCGQLRFQERWAHSPRVPKTSVLGHMYIVAITSYLFSLENEACPKRLYNNFFAGLFHDLPEVLTKDIISPVKSSVKGLEDLIKEFEENQMKTRLLPLLPVSWRREMNYFTKDEFVNKVRVEDSIKKGIDFKEINRKYNKNEYYPLDGELIKACDKLAAFIEADLSIKHGITSKKLEEGRMDIYKKFKGKKISGIDFGYLFDYFFKRTFTMESNP</sequence>
<organism evidence="2 3">
    <name type="scientific">Methanobacterium lacus (strain AL-21)</name>
    <dbReference type="NCBI Taxonomy" id="877455"/>
    <lineage>
        <taxon>Archaea</taxon>
        <taxon>Methanobacteriati</taxon>
        <taxon>Methanobacteriota</taxon>
        <taxon>Methanomada group</taxon>
        <taxon>Methanobacteria</taxon>
        <taxon>Methanobacteriales</taxon>
        <taxon>Methanobacteriaceae</taxon>
        <taxon>Methanobacterium</taxon>
    </lineage>
</organism>
<dbReference type="EMBL" id="CP002551">
    <property type="protein sequence ID" value="ADZ08332.1"/>
    <property type="molecule type" value="Genomic_DNA"/>
</dbReference>
<gene>
    <name evidence="2" type="ordered locus">Metbo_0079</name>
</gene>
<dbReference type="GO" id="GO:0016787">
    <property type="term" value="F:hydrolase activity"/>
    <property type="evidence" value="ECO:0007669"/>
    <property type="project" value="UniProtKB-KW"/>
</dbReference>
<accession>F0T7A3</accession>
<feature type="domain" description="HD" evidence="1">
    <location>
        <begin position="194"/>
        <end position="370"/>
    </location>
</feature>
<dbReference type="SUPFAM" id="SSF109604">
    <property type="entry name" value="HD-domain/PDEase-like"/>
    <property type="match status" value="2"/>
</dbReference>
<dbReference type="Proteomes" id="UP000007490">
    <property type="component" value="Chromosome"/>
</dbReference>
<dbReference type="KEGG" id="mel:Metbo_0079"/>
<reference evidence="3" key="1">
    <citation type="submission" date="2011-02" db="EMBL/GenBank/DDBJ databases">
        <title>Complete sequence of Methanobacterium sp. AL-21.</title>
        <authorList>
            <consortium name="US DOE Joint Genome Institute"/>
            <person name="Lucas S."/>
            <person name="Copeland A."/>
            <person name="Lapidus A."/>
            <person name="Cheng J.-F."/>
            <person name="Goodwin L."/>
            <person name="Pitluck S."/>
            <person name="Chertkov O."/>
            <person name="Detter J.C."/>
            <person name="Han C."/>
            <person name="Tapia R."/>
            <person name="Land M."/>
            <person name="Hauser L."/>
            <person name="Kyrpides N."/>
            <person name="Ivanova N."/>
            <person name="Mikhailova N."/>
            <person name="Pagani I."/>
            <person name="Cadillo-Quiroz H."/>
            <person name="Imachi H."/>
            <person name="Zinder S."/>
            <person name="Liu W."/>
            <person name="Woyke T."/>
        </authorList>
    </citation>
    <scope>NUCLEOTIDE SEQUENCE [LARGE SCALE GENOMIC DNA]</scope>
    <source>
        <strain evidence="3">AL-21</strain>
    </source>
</reference>